<organism evidence="2 3">
    <name type="scientific">Agromyces humatus</name>
    <dbReference type="NCBI Taxonomy" id="279573"/>
    <lineage>
        <taxon>Bacteria</taxon>
        <taxon>Bacillati</taxon>
        <taxon>Actinomycetota</taxon>
        <taxon>Actinomycetes</taxon>
        <taxon>Micrococcales</taxon>
        <taxon>Microbacteriaceae</taxon>
        <taxon>Agromyces</taxon>
    </lineage>
</organism>
<feature type="compositionally biased region" description="Basic residues" evidence="1">
    <location>
        <begin position="68"/>
        <end position="77"/>
    </location>
</feature>
<reference evidence="3" key="1">
    <citation type="journal article" date="2019" name="Int. J. Syst. Evol. Microbiol.">
        <title>The Global Catalogue of Microorganisms (GCM) 10K type strain sequencing project: providing services to taxonomists for standard genome sequencing and annotation.</title>
        <authorList>
            <consortium name="The Broad Institute Genomics Platform"/>
            <consortium name="The Broad Institute Genome Sequencing Center for Infectious Disease"/>
            <person name="Wu L."/>
            <person name="Ma J."/>
        </authorList>
    </citation>
    <scope>NUCLEOTIDE SEQUENCE [LARGE SCALE GENOMIC DNA]</scope>
    <source>
        <strain evidence="3">JCM 14319</strain>
    </source>
</reference>
<accession>A0ABP4X2X3</accession>
<feature type="region of interest" description="Disordered" evidence="1">
    <location>
        <begin position="1"/>
        <end position="34"/>
    </location>
</feature>
<evidence type="ECO:0000313" key="3">
    <source>
        <dbReference type="Proteomes" id="UP001500506"/>
    </source>
</evidence>
<evidence type="ECO:0000256" key="1">
    <source>
        <dbReference type="SAM" id="MobiDB-lite"/>
    </source>
</evidence>
<gene>
    <name evidence="2" type="ORF">GCM10009747_32670</name>
</gene>
<evidence type="ECO:0000313" key="2">
    <source>
        <dbReference type="EMBL" id="GAA1769043.1"/>
    </source>
</evidence>
<dbReference type="EMBL" id="BAAANH010000007">
    <property type="protein sequence ID" value="GAA1769043.1"/>
    <property type="molecule type" value="Genomic_DNA"/>
</dbReference>
<protein>
    <submittedName>
        <fullName evidence="2">Uncharacterized protein</fullName>
    </submittedName>
</protein>
<proteinExistence type="predicted"/>
<name>A0ABP4X2X3_9MICO</name>
<feature type="compositionally biased region" description="Basic and acidic residues" evidence="1">
    <location>
        <begin position="92"/>
        <end position="105"/>
    </location>
</feature>
<feature type="region of interest" description="Disordered" evidence="1">
    <location>
        <begin position="59"/>
        <end position="115"/>
    </location>
</feature>
<sequence>MARTPDARHDEQREARKAVAEAKHANTEARKLAKTLSRDARMNLEVLIATARADVRTARKELHDNPRRARRTAKRAAARLESASLQVTASGDARRKALADSDAKNRAKTIKRRRVQAERARKMARTAAFRTIVSSIAIPTDRDQAESDLSYFQHLEDRVAKRARH</sequence>
<keyword evidence="3" id="KW-1185">Reference proteome</keyword>
<dbReference type="Proteomes" id="UP001500506">
    <property type="component" value="Unassembled WGS sequence"/>
</dbReference>
<comment type="caution">
    <text evidence="2">The sequence shown here is derived from an EMBL/GenBank/DDBJ whole genome shotgun (WGS) entry which is preliminary data.</text>
</comment>